<dbReference type="VEuPathDB" id="FungiDB:RhiirFUN_017867"/>
<name>A0A2I1HH87_9GLOM</name>
<dbReference type="EMBL" id="LLXI01002919">
    <property type="protein sequence ID" value="PKY58246.1"/>
    <property type="molecule type" value="Genomic_DNA"/>
</dbReference>
<gene>
    <name evidence="1" type="ORF">RhiirA4_479998</name>
</gene>
<evidence type="ECO:0000313" key="2">
    <source>
        <dbReference type="Proteomes" id="UP000234323"/>
    </source>
</evidence>
<protein>
    <submittedName>
        <fullName evidence="1">Uncharacterized protein</fullName>
    </submittedName>
</protein>
<dbReference type="VEuPathDB" id="FungiDB:FUN_020511"/>
<proteinExistence type="predicted"/>
<dbReference type="AlphaFoldDB" id="A0A2I1HH87"/>
<sequence length="162" mass="19267">MCNKEIKLDKIYRVHNLDNHSKNKWCKFTAQRQLTLNFFWKSHEILKERRVIELSHTSVACAGLTEEKYHNYILLSPSQYGGGRRTDIVAYELFPEKFPKQKNYSWRVLDEDQRKLLKRTLLAFYQWKLNKDLIAIFSTKCLNFTTNRSGICDNCLVLTDNI</sequence>
<dbReference type="VEuPathDB" id="FungiDB:RhiirA1_461794"/>
<reference evidence="1 2" key="1">
    <citation type="submission" date="2015-10" db="EMBL/GenBank/DDBJ databases">
        <title>Genome analyses suggest a sexual origin of heterokaryosis in a supposedly ancient asexual fungus.</title>
        <authorList>
            <person name="Ropars J."/>
            <person name="Sedzielewska K."/>
            <person name="Noel J."/>
            <person name="Charron P."/>
            <person name="Farinelli L."/>
            <person name="Marton T."/>
            <person name="Kruger M."/>
            <person name="Pelin A."/>
            <person name="Brachmann A."/>
            <person name="Corradi N."/>
        </authorList>
    </citation>
    <scope>NUCLEOTIDE SEQUENCE [LARGE SCALE GENOMIC DNA]</scope>
    <source>
        <strain evidence="1 2">A4</strain>
    </source>
</reference>
<keyword evidence="2" id="KW-1185">Reference proteome</keyword>
<comment type="caution">
    <text evidence="1">The sequence shown here is derived from an EMBL/GenBank/DDBJ whole genome shotgun (WGS) entry which is preliminary data.</text>
</comment>
<accession>A0A2I1HH87</accession>
<organism evidence="1 2">
    <name type="scientific">Rhizophagus irregularis</name>
    <dbReference type="NCBI Taxonomy" id="588596"/>
    <lineage>
        <taxon>Eukaryota</taxon>
        <taxon>Fungi</taxon>
        <taxon>Fungi incertae sedis</taxon>
        <taxon>Mucoromycota</taxon>
        <taxon>Glomeromycotina</taxon>
        <taxon>Glomeromycetes</taxon>
        <taxon>Glomerales</taxon>
        <taxon>Glomeraceae</taxon>
        <taxon>Rhizophagus</taxon>
    </lineage>
</organism>
<evidence type="ECO:0000313" key="1">
    <source>
        <dbReference type="EMBL" id="PKY58246.1"/>
    </source>
</evidence>
<dbReference type="Proteomes" id="UP000234323">
    <property type="component" value="Unassembled WGS sequence"/>
</dbReference>